<dbReference type="Gene3D" id="3.30.565.40">
    <property type="entry name" value="Fervidobacterium nodosum Rt17-B1 like"/>
    <property type="match status" value="1"/>
</dbReference>
<evidence type="ECO:0000259" key="1">
    <source>
        <dbReference type="Pfam" id="PF11738"/>
    </source>
</evidence>
<dbReference type="Pfam" id="PF11738">
    <property type="entry name" value="DUF3298"/>
    <property type="match status" value="1"/>
</dbReference>
<evidence type="ECO:0000259" key="2">
    <source>
        <dbReference type="Pfam" id="PF13739"/>
    </source>
</evidence>
<gene>
    <name evidence="3" type="ORF">Helico5904_1680</name>
</gene>
<dbReference type="EMBL" id="MN577569">
    <property type="protein sequence ID" value="QGT50496.1"/>
    <property type="molecule type" value="Genomic_DNA"/>
</dbReference>
<evidence type="ECO:0008006" key="4">
    <source>
        <dbReference type="Google" id="ProtNLM"/>
    </source>
</evidence>
<dbReference type="InterPro" id="IPR025303">
    <property type="entry name" value="PdaC"/>
</dbReference>
<dbReference type="AlphaFoldDB" id="A0A650ELM7"/>
<dbReference type="InterPro" id="IPR021729">
    <property type="entry name" value="DUF3298"/>
</dbReference>
<dbReference type="Gene3D" id="3.90.640.20">
    <property type="entry name" value="Heat-shock cognate protein, ATPase"/>
    <property type="match status" value="1"/>
</dbReference>
<evidence type="ECO:0000313" key="3">
    <source>
        <dbReference type="EMBL" id="QGT50496.1"/>
    </source>
</evidence>
<sequence>MSLFLTIRNIGLGICLGLAFVACGDSKDSESTAIEIEKLEKQAPQARDSHYVRELLGIEKETSIFYLLKGKVGGKEQIGYLLIEEHKPIAGIESDTEEIVIDSDDGEDSQPLPLYVYIVLPNVWNEELDHYEFLSIPIDSQKLFITKDEKGRLKISGEWKSELGSEFNNKDWEQKSRMKGKTFIFTQDDTMPLREVSFVNVKKTQSLENPTQEDLPISFNSSYTRPVILASKNPMLDSKALEKLNEQFAEGAKDTSELANKLALLTQKDFKKFQAEKYIVDTEYVNSYGVEFVDSRILSLQVFNYIYGGGAHGVYSTRMESYSLETGERLSNDIGDLLRLDGTNKDALLQILTQKLETPFYKELLFDEVLPLKALPHNFFITSQGIHFLWRLYEIAPYAAGEIDVMVGFEELKPFVNPNSPYAYLFGL</sequence>
<proteinExistence type="predicted"/>
<organism evidence="3">
    <name type="scientific">uncultured Helicobacter sp</name>
    <dbReference type="NCBI Taxonomy" id="175537"/>
    <lineage>
        <taxon>Bacteria</taxon>
        <taxon>Pseudomonadati</taxon>
        <taxon>Campylobacterota</taxon>
        <taxon>Epsilonproteobacteria</taxon>
        <taxon>Campylobacterales</taxon>
        <taxon>Helicobacteraceae</taxon>
        <taxon>Helicobacter</taxon>
        <taxon>environmental samples</taxon>
    </lineage>
</organism>
<feature type="domain" description="DUF3298" evidence="1">
    <location>
        <begin position="336"/>
        <end position="408"/>
    </location>
</feature>
<dbReference type="Pfam" id="PF13739">
    <property type="entry name" value="PdaC"/>
    <property type="match status" value="1"/>
</dbReference>
<name>A0A650ELM7_9HELI</name>
<feature type="domain" description="Deacetylase PdaC" evidence="2">
    <location>
        <begin position="219"/>
        <end position="314"/>
    </location>
</feature>
<accession>A0A650ELM7</accession>
<protein>
    <recommendedName>
        <fullName evidence="4">DUF3298 domain-containing protein</fullName>
    </recommendedName>
</protein>
<dbReference type="InterPro" id="IPR037126">
    <property type="entry name" value="PdaC/RsiV-like_sf"/>
</dbReference>
<reference evidence="3" key="1">
    <citation type="journal article" date="2020" name="J. ISSAAS">
        <title>Lactobacilli and other gastrointestinal microbiota of Peromyscus leucopus, reservoir host for agents of Lyme disease and other zoonoses in North America.</title>
        <authorList>
            <person name="Milovic A."/>
            <person name="Bassam K."/>
            <person name="Shao H."/>
            <person name="Chatzistamou I."/>
            <person name="Tufts D.M."/>
            <person name="Diuk-Wasser M."/>
            <person name="Barbour A.G."/>
        </authorList>
    </citation>
    <scope>NUCLEOTIDE SEQUENCE</scope>
    <source>
        <strain evidence="3">LL4</strain>
    </source>
</reference>